<proteinExistence type="predicted"/>
<dbReference type="SMART" id="SM00953">
    <property type="entry name" value="RES"/>
    <property type="match status" value="1"/>
</dbReference>
<sequence length="249" mass="27958">MTPREVVEKFGQHGEYAGSIWRIVETQEEAATYGLVDDLEEHALLEDIIDNFKPPYPDEAYGRHYLISTPFRYPPLNHGSRFGTRHEPSYYYASEEISTCLAEAAFYRFVFFDGMEAPFPHKVHSDHQLFSVTAVTASASDMTTVNDPVALSQLTSEKSYSFTQAVGEISREAGTQLIRYYSARCDQGVNVAIDNPAVIVSSQPEQVTPVLCEVLPEAKVLRFSLPKEFPVTFRIEQFLVEGALPYPAS</sequence>
<dbReference type="Pfam" id="PF08808">
    <property type="entry name" value="RES"/>
    <property type="match status" value="1"/>
</dbReference>
<feature type="domain" description="RES" evidence="1">
    <location>
        <begin position="70"/>
        <end position="205"/>
    </location>
</feature>
<keyword evidence="3" id="KW-1185">Reference proteome</keyword>
<gene>
    <name evidence="2" type="ORF">OCL06_05995</name>
</gene>
<reference evidence="3" key="1">
    <citation type="submission" date="2023-07" db="EMBL/GenBank/DDBJ databases">
        <title>Study on multiphase classification of strain Alteromonas salexigens isolated from the Yellow Sea.</title>
        <authorList>
            <person name="Sun L."/>
        </authorList>
    </citation>
    <scope>NUCLEOTIDE SEQUENCE [LARGE SCALE GENOMIC DNA]</scope>
    <source>
        <strain evidence="3">ASW11-19</strain>
    </source>
</reference>
<accession>A0ABT2VNU3</accession>
<name>A0ABT2VNU3_9ALTE</name>
<evidence type="ECO:0000313" key="3">
    <source>
        <dbReference type="Proteomes" id="UP001209257"/>
    </source>
</evidence>
<dbReference type="Proteomes" id="UP001209257">
    <property type="component" value="Unassembled WGS sequence"/>
</dbReference>
<comment type="caution">
    <text evidence="2">The sequence shown here is derived from an EMBL/GenBank/DDBJ whole genome shotgun (WGS) entry which is preliminary data.</text>
</comment>
<dbReference type="EMBL" id="JAOTJC010000006">
    <property type="protein sequence ID" value="MCU7554143.1"/>
    <property type="molecule type" value="Genomic_DNA"/>
</dbReference>
<evidence type="ECO:0000313" key="2">
    <source>
        <dbReference type="EMBL" id="MCU7554143.1"/>
    </source>
</evidence>
<organism evidence="2 3">
    <name type="scientific">Alteromonas salexigens</name>
    <dbReference type="NCBI Taxonomy" id="2982530"/>
    <lineage>
        <taxon>Bacteria</taxon>
        <taxon>Pseudomonadati</taxon>
        <taxon>Pseudomonadota</taxon>
        <taxon>Gammaproteobacteria</taxon>
        <taxon>Alteromonadales</taxon>
        <taxon>Alteromonadaceae</taxon>
        <taxon>Alteromonas/Salinimonas group</taxon>
        <taxon>Alteromonas</taxon>
    </lineage>
</organism>
<evidence type="ECO:0000259" key="1">
    <source>
        <dbReference type="SMART" id="SM00953"/>
    </source>
</evidence>
<dbReference type="InterPro" id="IPR014914">
    <property type="entry name" value="RES_dom"/>
</dbReference>
<protein>
    <submittedName>
        <fullName evidence="2">RES family NAD+ phosphorylase</fullName>
    </submittedName>
</protein>
<dbReference type="RefSeq" id="WP_262992827.1">
    <property type="nucleotide sequence ID" value="NZ_JAOTJC010000006.1"/>
</dbReference>